<dbReference type="AlphaFoldDB" id="A0A3M6TZJ2"/>
<sequence>MVKEQSLWEILKPKEVTKRNGKPGLDDMIEKCKSSSSYYITDLSVKNYNGHPHLGSTSDTTIKEIDMYVDNPQGPQLVTNIQKFIFTDKINSCKKKMPYTIGSPVFTYAQVMWHMPESQRGEKGCYHSSMCSNLSETIYLSINDTSNKIKVAALLTMESITFGIDSV</sequence>
<reference evidence="1 2" key="1">
    <citation type="journal article" date="2018" name="Sci. Rep.">
        <title>Comparative analysis of the Pocillopora damicornis genome highlights role of immune system in coral evolution.</title>
        <authorList>
            <person name="Cunning R."/>
            <person name="Bay R.A."/>
            <person name="Gillette P."/>
            <person name="Baker A.C."/>
            <person name="Traylor-Knowles N."/>
        </authorList>
    </citation>
    <scope>NUCLEOTIDE SEQUENCE [LARGE SCALE GENOMIC DNA]</scope>
    <source>
        <strain evidence="1">RSMAS</strain>
        <tissue evidence="1">Whole animal</tissue>
    </source>
</reference>
<accession>A0A3M6TZJ2</accession>
<name>A0A3M6TZJ2_POCDA</name>
<organism evidence="1 2">
    <name type="scientific">Pocillopora damicornis</name>
    <name type="common">Cauliflower coral</name>
    <name type="synonym">Millepora damicornis</name>
    <dbReference type="NCBI Taxonomy" id="46731"/>
    <lineage>
        <taxon>Eukaryota</taxon>
        <taxon>Metazoa</taxon>
        <taxon>Cnidaria</taxon>
        <taxon>Anthozoa</taxon>
        <taxon>Hexacorallia</taxon>
        <taxon>Scleractinia</taxon>
        <taxon>Astrocoeniina</taxon>
        <taxon>Pocilloporidae</taxon>
        <taxon>Pocillopora</taxon>
    </lineage>
</organism>
<keyword evidence="2" id="KW-1185">Reference proteome</keyword>
<dbReference type="Proteomes" id="UP000275408">
    <property type="component" value="Unassembled WGS sequence"/>
</dbReference>
<evidence type="ECO:0000313" key="1">
    <source>
        <dbReference type="EMBL" id="RMX46776.1"/>
    </source>
</evidence>
<protein>
    <submittedName>
        <fullName evidence="1">Uncharacterized protein</fullName>
    </submittedName>
</protein>
<comment type="caution">
    <text evidence="1">The sequence shown here is derived from an EMBL/GenBank/DDBJ whole genome shotgun (WGS) entry which is preliminary data.</text>
</comment>
<dbReference type="EMBL" id="RCHS01002579">
    <property type="protein sequence ID" value="RMX46776.1"/>
    <property type="molecule type" value="Genomic_DNA"/>
</dbReference>
<gene>
    <name evidence="1" type="ORF">pdam_00021039</name>
</gene>
<proteinExistence type="predicted"/>
<evidence type="ECO:0000313" key="2">
    <source>
        <dbReference type="Proteomes" id="UP000275408"/>
    </source>
</evidence>